<evidence type="ECO:0000313" key="4">
    <source>
        <dbReference type="Proteomes" id="UP000218263"/>
    </source>
</evidence>
<reference evidence="3 4" key="1">
    <citation type="submission" date="2015-12" db="EMBL/GenBank/DDBJ databases">
        <title>Genome sequence of Mucilaginibacter gotjawali.</title>
        <authorList>
            <person name="Lee J.S."/>
            <person name="Lee K.C."/>
            <person name="Kim K.K."/>
            <person name="Lee B.W."/>
        </authorList>
    </citation>
    <scope>NUCLEOTIDE SEQUENCE [LARGE SCALE GENOMIC DNA]</scope>
    <source>
        <strain evidence="3 4">SA3-7</strain>
    </source>
</reference>
<dbReference type="InterPro" id="IPR051225">
    <property type="entry name" value="NAD(P)_epim/dehydratase"/>
</dbReference>
<dbReference type="SUPFAM" id="SSF51735">
    <property type="entry name" value="NAD(P)-binding Rossmann-fold domains"/>
    <property type="match status" value="1"/>
</dbReference>
<dbReference type="AlphaFoldDB" id="A0A0X8X1C2"/>
<dbReference type="KEGG" id="mgot:MgSA37_01495"/>
<dbReference type="Gene3D" id="3.40.50.720">
    <property type="entry name" value="NAD(P)-binding Rossmann-like Domain"/>
    <property type="match status" value="1"/>
</dbReference>
<dbReference type="FunFam" id="3.40.50.720:FF:000077">
    <property type="entry name" value="L-threonine 3-dehydrogenase, mitochondrial"/>
    <property type="match status" value="1"/>
</dbReference>
<evidence type="ECO:0000313" key="3">
    <source>
        <dbReference type="EMBL" id="BAU53328.1"/>
    </source>
</evidence>
<sequence>MTLKIFFNITTFKRYNISTPYNIYNQFPTFAASNRLCMSEKILVIGANGQIGTELVAILRGIHGADAVIASDLKSPIYNLRKNSGPYEIVNVLDKDNLHHIFEKHRPTQVYHLAAILSAVGEQKPKIAWDLNMTGLLHVLDFSVEFNVKKVFWPSSIAVFGPHSPQWDTPQYCVMDPNTVYGFSKLAGERWCEYYFNKYNLDVRSLRYPGLIGWRANPGGGTTDYAVHIFHEALKSGHYECFLSANTALPMMYMDDAIRATIMLMDAPADKVEIRSSYNLAGISFTPTQLAEEIKKHIPGFEISYSDNDPRQQIADSWPKSIDDSYAQNEWGWQLEYNLPKIVADMLLNLRELV</sequence>
<keyword evidence="4" id="KW-1185">Reference proteome</keyword>
<dbReference type="GO" id="GO:0006567">
    <property type="term" value="P:L-threonine catabolic process"/>
    <property type="evidence" value="ECO:0007669"/>
    <property type="project" value="TreeGrafter"/>
</dbReference>
<comment type="similarity">
    <text evidence="1">Belongs to the NAD(P)-dependent epimerase/dehydratase family.</text>
</comment>
<evidence type="ECO:0000259" key="2">
    <source>
        <dbReference type="Pfam" id="PF01370"/>
    </source>
</evidence>
<gene>
    <name evidence="3" type="ORF">MgSA37_01495</name>
</gene>
<protein>
    <submittedName>
        <fullName evidence="3">Putative epimerase/dehydratase</fullName>
    </submittedName>
</protein>
<dbReference type="Pfam" id="PF01370">
    <property type="entry name" value="Epimerase"/>
    <property type="match status" value="1"/>
</dbReference>
<dbReference type="Proteomes" id="UP000218263">
    <property type="component" value="Chromosome"/>
</dbReference>
<dbReference type="GO" id="GO:0008743">
    <property type="term" value="F:L-threonine 3-dehydrogenase activity"/>
    <property type="evidence" value="ECO:0007669"/>
    <property type="project" value="TreeGrafter"/>
</dbReference>
<accession>A0A0X8X1C2</accession>
<evidence type="ECO:0000256" key="1">
    <source>
        <dbReference type="ARBA" id="ARBA00007637"/>
    </source>
</evidence>
<feature type="domain" description="NAD-dependent epimerase/dehydratase" evidence="2">
    <location>
        <begin position="42"/>
        <end position="280"/>
    </location>
</feature>
<organism evidence="3 4">
    <name type="scientific">Mucilaginibacter gotjawali</name>
    <dbReference type="NCBI Taxonomy" id="1550579"/>
    <lineage>
        <taxon>Bacteria</taxon>
        <taxon>Pseudomonadati</taxon>
        <taxon>Bacteroidota</taxon>
        <taxon>Sphingobacteriia</taxon>
        <taxon>Sphingobacteriales</taxon>
        <taxon>Sphingobacteriaceae</taxon>
        <taxon>Mucilaginibacter</taxon>
    </lineage>
</organism>
<proteinExistence type="inferred from homology"/>
<dbReference type="InterPro" id="IPR001509">
    <property type="entry name" value="Epimerase_deHydtase"/>
</dbReference>
<dbReference type="PANTHER" id="PTHR42687:SF1">
    <property type="entry name" value="L-THREONINE 3-DEHYDROGENASE, MITOCHONDRIAL"/>
    <property type="match status" value="1"/>
</dbReference>
<dbReference type="EMBL" id="AP017313">
    <property type="protein sequence ID" value="BAU53328.1"/>
    <property type="molecule type" value="Genomic_DNA"/>
</dbReference>
<name>A0A0X8X1C2_9SPHI</name>
<dbReference type="PANTHER" id="PTHR42687">
    <property type="entry name" value="L-THREONINE 3-DEHYDROGENASE"/>
    <property type="match status" value="1"/>
</dbReference>
<dbReference type="InterPro" id="IPR036291">
    <property type="entry name" value="NAD(P)-bd_dom_sf"/>
</dbReference>